<dbReference type="Gene3D" id="1.20.140.160">
    <property type="match status" value="1"/>
</dbReference>
<name>A0A8J3EUN2_9PROT</name>
<keyword evidence="4" id="KW-1185">Reference proteome</keyword>
<evidence type="ECO:0000313" key="2">
    <source>
        <dbReference type="EMBL" id="NHK28197.1"/>
    </source>
</evidence>
<evidence type="ECO:0000313" key="4">
    <source>
        <dbReference type="Proteomes" id="UP000818603"/>
    </source>
</evidence>
<dbReference type="AlphaFoldDB" id="A0A8J3EUN2"/>
<dbReference type="Proteomes" id="UP000621856">
    <property type="component" value="Unassembled WGS sequence"/>
</dbReference>
<dbReference type="RefSeq" id="WP_155139997.1">
    <property type="nucleotide sequence ID" value="NZ_BMGZ01000002.1"/>
</dbReference>
<proteinExistence type="predicted"/>
<dbReference type="EMBL" id="VCJR02000002">
    <property type="protein sequence ID" value="NHK28197.1"/>
    <property type="molecule type" value="Genomic_DNA"/>
</dbReference>
<gene>
    <name evidence="2" type="ORF">FF098_009805</name>
    <name evidence="1" type="ORF">GCM10011355_19740</name>
</gene>
<dbReference type="Proteomes" id="UP000818603">
    <property type="component" value="Unassembled WGS sequence"/>
</dbReference>
<protein>
    <submittedName>
        <fullName evidence="1">Uncharacterized protein</fullName>
    </submittedName>
</protein>
<evidence type="ECO:0000313" key="1">
    <source>
        <dbReference type="EMBL" id="GGH97756.1"/>
    </source>
</evidence>
<reference evidence="1" key="1">
    <citation type="journal article" date="2014" name="Int. J. Syst. Evol. Microbiol.">
        <title>Complete genome sequence of Corynebacterium casei LMG S-19264T (=DSM 44701T), isolated from a smear-ripened cheese.</title>
        <authorList>
            <consortium name="US DOE Joint Genome Institute (JGI-PGF)"/>
            <person name="Walter F."/>
            <person name="Albersmeier A."/>
            <person name="Kalinowski J."/>
            <person name="Ruckert C."/>
        </authorList>
    </citation>
    <scope>NUCLEOTIDE SEQUENCE</scope>
    <source>
        <strain evidence="1">CGMCC 1.14984</strain>
    </source>
</reference>
<dbReference type="EMBL" id="BMGZ01000002">
    <property type="protein sequence ID" value="GGH97756.1"/>
    <property type="molecule type" value="Genomic_DNA"/>
</dbReference>
<evidence type="ECO:0000313" key="3">
    <source>
        <dbReference type="Proteomes" id="UP000621856"/>
    </source>
</evidence>
<reference evidence="2 4" key="2">
    <citation type="submission" date="2020-02" db="EMBL/GenBank/DDBJ databases">
        <title>Genome sequence of Parvularcula flava strain NH6-79.</title>
        <authorList>
            <person name="Abdul Karim M.H."/>
            <person name="Lam M.Q."/>
            <person name="Chen S.J."/>
            <person name="Yahya A."/>
            <person name="Shahir S."/>
            <person name="Shamsir M.S."/>
            <person name="Chong C.S."/>
        </authorList>
    </citation>
    <scope>NUCLEOTIDE SEQUENCE [LARGE SCALE GENOMIC DNA]</scope>
    <source>
        <strain evidence="2 4">NH6-79</strain>
    </source>
</reference>
<organism evidence="1 3">
    <name type="scientific">Aquisalinus luteolus</name>
    <dbReference type="NCBI Taxonomy" id="1566827"/>
    <lineage>
        <taxon>Bacteria</taxon>
        <taxon>Pseudomonadati</taxon>
        <taxon>Pseudomonadota</taxon>
        <taxon>Alphaproteobacteria</taxon>
        <taxon>Parvularculales</taxon>
        <taxon>Parvularculaceae</taxon>
        <taxon>Aquisalinus</taxon>
    </lineage>
</organism>
<sequence length="134" mass="15313">MHEARDIIARTRRFAHLIASNAEEADQFVFDVVEAEQVYLSADFAEDGLRDHLYRSLCDRLASKPYAPEDKGGGDSDVQPAIWRFRQLPMDNRLAFALMVIEEIPSASAAGILRIPDTTLEKRIQQSRRMMFED</sequence>
<reference evidence="1" key="3">
    <citation type="submission" date="2020-09" db="EMBL/GenBank/DDBJ databases">
        <authorList>
            <person name="Sun Q."/>
            <person name="Zhou Y."/>
        </authorList>
    </citation>
    <scope>NUCLEOTIDE SEQUENCE</scope>
    <source>
        <strain evidence="1">CGMCC 1.14984</strain>
    </source>
</reference>
<comment type="caution">
    <text evidence="1">The sequence shown here is derived from an EMBL/GenBank/DDBJ whole genome shotgun (WGS) entry which is preliminary data.</text>
</comment>
<accession>A0A8J3EUN2</accession>